<keyword evidence="9" id="KW-1185">Reference proteome</keyword>
<dbReference type="SUPFAM" id="SSF55681">
    <property type="entry name" value="Class II aaRS and biotin synthetases"/>
    <property type="match status" value="1"/>
</dbReference>
<dbReference type="InterPro" id="IPR004408">
    <property type="entry name" value="Biotin_CoA_COase_ligase"/>
</dbReference>
<keyword evidence="4" id="KW-0092">Biotin</keyword>
<organism evidence="8 9">
    <name type="scientific">Ideonella margarita</name>
    <dbReference type="NCBI Taxonomy" id="2984191"/>
    <lineage>
        <taxon>Bacteria</taxon>
        <taxon>Pseudomonadati</taxon>
        <taxon>Pseudomonadota</taxon>
        <taxon>Betaproteobacteria</taxon>
        <taxon>Burkholderiales</taxon>
        <taxon>Sphaerotilaceae</taxon>
        <taxon>Ideonella</taxon>
    </lineage>
</organism>
<dbReference type="InterPro" id="IPR004143">
    <property type="entry name" value="BPL_LPL_catalytic"/>
</dbReference>
<reference evidence="8 9" key="1">
    <citation type="submission" date="2024-04" db="EMBL/GenBank/DDBJ databases">
        <title>Novel species of the genus Ideonella isolated from streams.</title>
        <authorList>
            <person name="Lu H."/>
        </authorList>
    </citation>
    <scope>NUCLEOTIDE SEQUENCE [LARGE SCALE GENOMIC DNA]</scope>
    <source>
        <strain evidence="8 9">LYT19W</strain>
    </source>
</reference>
<dbReference type="NCBIfam" id="TIGR00121">
    <property type="entry name" value="birA_ligase"/>
    <property type="match status" value="1"/>
</dbReference>
<evidence type="ECO:0000256" key="1">
    <source>
        <dbReference type="ARBA" id="ARBA00022598"/>
    </source>
</evidence>
<dbReference type="EMBL" id="JBBUTI010000008">
    <property type="protein sequence ID" value="MEK8047253.1"/>
    <property type="molecule type" value="Genomic_DNA"/>
</dbReference>
<evidence type="ECO:0000256" key="4">
    <source>
        <dbReference type="ARBA" id="ARBA00023267"/>
    </source>
</evidence>
<proteinExistence type="predicted"/>
<feature type="domain" description="BPL/LPL catalytic" evidence="7">
    <location>
        <begin position="36"/>
        <end position="215"/>
    </location>
</feature>
<accession>A0ABU9C654</accession>
<evidence type="ECO:0000259" key="7">
    <source>
        <dbReference type="PROSITE" id="PS51733"/>
    </source>
</evidence>
<dbReference type="RefSeq" id="WP_341399556.1">
    <property type="nucleotide sequence ID" value="NZ_JBBUTI010000008.1"/>
</dbReference>
<dbReference type="Proteomes" id="UP001379945">
    <property type="component" value="Unassembled WGS sequence"/>
</dbReference>
<dbReference type="Gene3D" id="3.30.930.10">
    <property type="entry name" value="Bira Bifunctional Protein, Domain 2"/>
    <property type="match status" value="1"/>
</dbReference>
<evidence type="ECO:0000256" key="5">
    <source>
        <dbReference type="ARBA" id="ARBA00024227"/>
    </source>
</evidence>
<evidence type="ECO:0000256" key="2">
    <source>
        <dbReference type="ARBA" id="ARBA00022741"/>
    </source>
</evidence>
<protein>
    <recommendedName>
        <fullName evidence="5">biotin--[biotin carboxyl-carrier protein] ligase</fullName>
        <ecNumber evidence="5">6.3.4.15</ecNumber>
    </recommendedName>
</protein>
<evidence type="ECO:0000256" key="6">
    <source>
        <dbReference type="ARBA" id="ARBA00047846"/>
    </source>
</evidence>
<comment type="caution">
    <text evidence="8">The sequence shown here is derived from an EMBL/GenBank/DDBJ whole genome shotgun (WGS) entry which is preliminary data.</text>
</comment>
<dbReference type="GO" id="GO:0004077">
    <property type="term" value="F:biotin--[biotin carboxyl-carrier protein] ligase activity"/>
    <property type="evidence" value="ECO:0007669"/>
    <property type="project" value="UniProtKB-EC"/>
</dbReference>
<dbReference type="CDD" id="cd16442">
    <property type="entry name" value="BPL"/>
    <property type="match status" value="1"/>
</dbReference>
<keyword evidence="2" id="KW-0547">Nucleotide-binding</keyword>
<gene>
    <name evidence="8" type="ORF">AACH00_12910</name>
</gene>
<evidence type="ECO:0000256" key="3">
    <source>
        <dbReference type="ARBA" id="ARBA00022840"/>
    </source>
</evidence>
<name>A0ABU9C654_9BURK</name>
<keyword evidence="3" id="KW-0067">ATP-binding</keyword>
<dbReference type="Pfam" id="PF03099">
    <property type="entry name" value="BPL_LplA_LipB"/>
    <property type="match status" value="1"/>
</dbReference>
<dbReference type="InterPro" id="IPR008988">
    <property type="entry name" value="Transcriptional_repressor_C"/>
</dbReference>
<dbReference type="EC" id="6.3.4.15" evidence="5"/>
<dbReference type="Pfam" id="PF02237">
    <property type="entry name" value="BPL_C"/>
    <property type="match status" value="1"/>
</dbReference>
<dbReference type="PANTHER" id="PTHR12835:SF5">
    <property type="entry name" value="BIOTIN--PROTEIN LIGASE"/>
    <property type="match status" value="1"/>
</dbReference>
<dbReference type="InterPro" id="IPR003142">
    <property type="entry name" value="BPL_C"/>
</dbReference>
<dbReference type="Gene3D" id="2.30.30.100">
    <property type="match status" value="1"/>
</dbReference>
<evidence type="ECO:0000313" key="9">
    <source>
        <dbReference type="Proteomes" id="UP001379945"/>
    </source>
</evidence>
<evidence type="ECO:0000313" key="8">
    <source>
        <dbReference type="EMBL" id="MEK8047253.1"/>
    </source>
</evidence>
<dbReference type="PANTHER" id="PTHR12835">
    <property type="entry name" value="BIOTIN PROTEIN LIGASE"/>
    <property type="match status" value="1"/>
</dbReference>
<dbReference type="InterPro" id="IPR045864">
    <property type="entry name" value="aa-tRNA-synth_II/BPL/LPL"/>
</dbReference>
<comment type="catalytic activity">
    <reaction evidence="6">
        <text>biotin + L-lysyl-[protein] + ATP = N(6)-biotinyl-L-lysyl-[protein] + AMP + diphosphate + H(+)</text>
        <dbReference type="Rhea" id="RHEA:11756"/>
        <dbReference type="Rhea" id="RHEA-COMP:9752"/>
        <dbReference type="Rhea" id="RHEA-COMP:10505"/>
        <dbReference type="ChEBI" id="CHEBI:15378"/>
        <dbReference type="ChEBI" id="CHEBI:29969"/>
        <dbReference type="ChEBI" id="CHEBI:30616"/>
        <dbReference type="ChEBI" id="CHEBI:33019"/>
        <dbReference type="ChEBI" id="CHEBI:57586"/>
        <dbReference type="ChEBI" id="CHEBI:83144"/>
        <dbReference type="ChEBI" id="CHEBI:456215"/>
        <dbReference type="EC" id="6.3.4.15"/>
    </reaction>
</comment>
<sequence>MSVLTPGDWGIEALWSALQPVWPGLSVELVDEIGSTNVELTDRLRRLAVVHAGGQVPDDAVLPVLLVARRQTSGRGRLGRPWLADPDSALTASLCLPIDRADWSGLSLAVGVALANALDATGQHLGLKWPNDLCLRDASQPLGRKAGGVLIEAVNVGHRRIAVIGFGLNVRHQTVPDRPTGALTEIWPEATPPATLARVMPALLQALQRFDQQGFAPFLPAYAPLDLLSGLPVATTDAQCPAGIARGVDTDGALRVQQGERMHRIVSGEVSVRAHATELPPAPGH</sequence>
<dbReference type="SUPFAM" id="SSF50037">
    <property type="entry name" value="C-terminal domain of transcriptional repressors"/>
    <property type="match status" value="1"/>
</dbReference>
<keyword evidence="1 8" id="KW-0436">Ligase</keyword>
<dbReference type="PROSITE" id="PS51733">
    <property type="entry name" value="BPL_LPL_CATALYTIC"/>
    <property type="match status" value="1"/>
</dbReference>